<dbReference type="EMBL" id="QGDJ01000006">
    <property type="protein sequence ID" value="PWJ17560.1"/>
    <property type="molecule type" value="Genomic_DNA"/>
</dbReference>
<evidence type="ECO:0000313" key="4">
    <source>
        <dbReference type="Proteomes" id="UP000251571"/>
    </source>
</evidence>
<gene>
    <name evidence="1" type="ORF">BCF38_106171</name>
    <name evidence="2" type="ORF">SAMN05421539_106171</name>
</gene>
<evidence type="ECO:0000313" key="2">
    <source>
        <dbReference type="EMBL" id="SSA47715.1"/>
    </source>
</evidence>
<evidence type="ECO:0000313" key="1">
    <source>
        <dbReference type="EMBL" id="PWJ17560.1"/>
    </source>
</evidence>
<proteinExistence type="predicted"/>
<name>A0A2Y9AUU0_9RHOB</name>
<keyword evidence="3" id="KW-1185">Reference proteome</keyword>
<organism evidence="2 4">
    <name type="scientific">Jannaschia seohaensis</name>
    <dbReference type="NCBI Taxonomy" id="475081"/>
    <lineage>
        <taxon>Bacteria</taxon>
        <taxon>Pseudomonadati</taxon>
        <taxon>Pseudomonadota</taxon>
        <taxon>Alphaproteobacteria</taxon>
        <taxon>Rhodobacterales</taxon>
        <taxon>Roseobacteraceae</taxon>
        <taxon>Jannaschia</taxon>
    </lineage>
</organism>
<evidence type="ECO:0000313" key="3">
    <source>
        <dbReference type="Proteomes" id="UP000245839"/>
    </source>
</evidence>
<dbReference type="EMBL" id="UETC01000006">
    <property type="protein sequence ID" value="SSA47715.1"/>
    <property type="molecule type" value="Genomic_DNA"/>
</dbReference>
<dbReference type="Proteomes" id="UP000245839">
    <property type="component" value="Unassembled WGS sequence"/>
</dbReference>
<dbReference type="AlphaFoldDB" id="A0A2Y9AUU0"/>
<dbReference type="Proteomes" id="UP000251571">
    <property type="component" value="Unassembled WGS sequence"/>
</dbReference>
<sequence>MSGESDEHALLVSRLTAFVREKHGGAGNLALYLDDQKMGRERPQRIGGHLPDLYAQDVPRTFVVIGEAKTQSDLISPRSHRQLATFVRYLSLHKAAFFYLAVPFIARPTATKLMRELEAAYGAVGSHILTIDTGY</sequence>
<accession>A0A2Y9AUU0</accession>
<reference evidence="2 4" key="1">
    <citation type="submission" date="2016-10" db="EMBL/GenBank/DDBJ databases">
        <authorList>
            <person name="Cai Z."/>
        </authorList>
    </citation>
    <scope>NUCLEOTIDE SEQUENCE [LARGE SCALE GENOMIC DNA]</scope>
    <source>
        <strain evidence="2 4">DSM 25227</strain>
    </source>
</reference>
<reference evidence="1 3" key="2">
    <citation type="submission" date="2018-03" db="EMBL/GenBank/DDBJ databases">
        <title>Genomic Encyclopedia of Archaeal and Bacterial Type Strains, Phase II (KMG-II): from individual species to whole genera.</title>
        <authorList>
            <person name="Goeker M."/>
        </authorList>
    </citation>
    <scope>NUCLEOTIDE SEQUENCE [LARGE SCALE GENOMIC DNA]</scope>
    <source>
        <strain evidence="1 3">DSM 25227</strain>
    </source>
</reference>
<protein>
    <submittedName>
        <fullName evidence="2">Uncharacterized protein</fullName>
    </submittedName>
</protein>